<evidence type="ECO:0000256" key="1">
    <source>
        <dbReference type="ARBA" id="ARBA00022741"/>
    </source>
</evidence>
<dbReference type="InterPro" id="IPR002197">
    <property type="entry name" value="HTH_Fis"/>
</dbReference>
<dbReference type="PROSITE" id="PS50045">
    <property type="entry name" value="SIGMA54_INTERACT_4"/>
    <property type="match status" value="1"/>
</dbReference>
<dbReference type="Pfam" id="PF02954">
    <property type="entry name" value="HTH_8"/>
    <property type="match status" value="1"/>
</dbReference>
<dbReference type="GO" id="GO:0043565">
    <property type="term" value="F:sequence-specific DNA binding"/>
    <property type="evidence" value="ECO:0007669"/>
    <property type="project" value="InterPro"/>
</dbReference>
<dbReference type="CDD" id="cd00009">
    <property type="entry name" value="AAA"/>
    <property type="match status" value="1"/>
</dbReference>
<dbReference type="InterPro" id="IPR025944">
    <property type="entry name" value="Sigma_54_int_dom_CS"/>
</dbReference>
<organism evidence="7 8">
    <name type="scientific">Derxia gummosa DSM 723</name>
    <dbReference type="NCBI Taxonomy" id="1121388"/>
    <lineage>
        <taxon>Bacteria</taxon>
        <taxon>Pseudomonadati</taxon>
        <taxon>Pseudomonadota</taxon>
        <taxon>Betaproteobacteria</taxon>
        <taxon>Burkholderiales</taxon>
        <taxon>Alcaligenaceae</taxon>
        <taxon>Derxia</taxon>
    </lineage>
</organism>
<evidence type="ECO:0000313" key="7">
    <source>
        <dbReference type="Proteomes" id="UP000675920"/>
    </source>
</evidence>
<dbReference type="GO" id="GO:0005524">
    <property type="term" value="F:ATP binding"/>
    <property type="evidence" value="ECO:0007669"/>
    <property type="project" value="UniProtKB-KW"/>
</dbReference>
<dbReference type="SUPFAM" id="SSF52540">
    <property type="entry name" value="P-loop containing nucleoside triphosphate hydrolases"/>
    <property type="match status" value="1"/>
</dbReference>
<dbReference type="Gene3D" id="1.10.8.60">
    <property type="match status" value="1"/>
</dbReference>
<name>A0A8B6X8P6_9BURK</name>
<evidence type="ECO:0000256" key="2">
    <source>
        <dbReference type="ARBA" id="ARBA00022840"/>
    </source>
</evidence>
<dbReference type="InterPro" id="IPR027417">
    <property type="entry name" value="P-loop_NTPase"/>
</dbReference>
<dbReference type="InterPro" id="IPR003593">
    <property type="entry name" value="AAA+_ATPase"/>
</dbReference>
<accession>A0A8B6X8P6</accession>
<keyword evidence="7" id="KW-1185">Reference proteome</keyword>
<evidence type="ECO:0000256" key="3">
    <source>
        <dbReference type="ARBA" id="ARBA00023015"/>
    </source>
</evidence>
<keyword evidence="4" id="KW-0238">DNA-binding</keyword>
<dbReference type="Pfam" id="PF25601">
    <property type="entry name" value="AAA_lid_14"/>
    <property type="match status" value="1"/>
</dbReference>
<dbReference type="InterPro" id="IPR025943">
    <property type="entry name" value="Sigma_54_int_dom_ATP-bd_2"/>
</dbReference>
<dbReference type="InterPro" id="IPR002078">
    <property type="entry name" value="Sigma_54_int"/>
</dbReference>
<dbReference type="RefSeq" id="WP_051378685.1">
    <property type="nucleotide sequence ID" value="NZ_AXWS01000013.1"/>
</dbReference>
<dbReference type="Gene3D" id="3.40.50.300">
    <property type="entry name" value="P-loop containing nucleotide triphosphate hydrolases"/>
    <property type="match status" value="1"/>
</dbReference>
<keyword evidence="5" id="KW-0804">Transcription</keyword>
<feature type="domain" description="Sigma-54 factor interaction" evidence="6">
    <location>
        <begin position="24"/>
        <end position="246"/>
    </location>
</feature>
<dbReference type="GO" id="GO:0006355">
    <property type="term" value="P:regulation of DNA-templated transcription"/>
    <property type="evidence" value="ECO:0007669"/>
    <property type="project" value="InterPro"/>
</dbReference>
<evidence type="ECO:0000259" key="6">
    <source>
        <dbReference type="PROSITE" id="PS50045"/>
    </source>
</evidence>
<dbReference type="InterPro" id="IPR009057">
    <property type="entry name" value="Homeodomain-like_sf"/>
</dbReference>
<dbReference type="SUPFAM" id="SSF46689">
    <property type="entry name" value="Homeodomain-like"/>
    <property type="match status" value="1"/>
</dbReference>
<evidence type="ECO:0000313" key="8">
    <source>
        <dbReference type="RefSeq" id="WP_051378685.1"/>
    </source>
</evidence>
<dbReference type="Pfam" id="PF00158">
    <property type="entry name" value="Sigma54_activat"/>
    <property type="match status" value="1"/>
</dbReference>
<dbReference type="Proteomes" id="UP000675920">
    <property type="component" value="Unplaced"/>
</dbReference>
<dbReference type="InterPro" id="IPR058031">
    <property type="entry name" value="AAA_lid_NorR"/>
</dbReference>
<dbReference type="PANTHER" id="PTHR32071:SF21">
    <property type="entry name" value="TRANSCRIPTIONAL REGULATORY PROTEIN FLGR"/>
    <property type="match status" value="1"/>
</dbReference>
<protein>
    <submittedName>
        <fullName evidence="8">Sigma 54-interacting transcriptional regulator</fullName>
    </submittedName>
</protein>
<proteinExistence type="predicted"/>
<dbReference type="SMART" id="SM00382">
    <property type="entry name" value="AAA"/>
    <property type="match status" value="1"/>
</dbReference>
<sequence>MNRPAPDGGVATVASLPFTDVRSRALLDSLARLAADDGATVLLLGEAGTGKDVFARALHDASPRAAGPFVSLNCGACAPADLDRALLGCEAGAAPGAFAASPGALEQAHGGTLFLDEIDRLPPALQASLMQTLAERACRRLGASDARPADLRLVAASAANLDRAISRARLLPELRALLDRHPLRVPALRERPGDILPLAHRFLARLRAGLNYRATRFSADAERRLLRHAWPGNLRELENVVHHALFVCPGDEILGEHLAIGGMRIAPATDASTQAAADDADTPSAEEALRAALERLCAEAPDGLHELVERSLMQVAFAHCGRNQVRTAQLLGVSRNVLRGRLIGFGEIEARR</sequence>
<reference evidence="8" key="1">
    <citation type="journal article" date="2001" name="Genes Dev.">
        <title>Binding of transcriptional activators to sigma 54 in the presence of the transition state analog ADP-aluminum fluoride: insights into activator mechanochemical action.</title>
        <authorList>
            <person name="Chaney M."/>
            <person name="Grande R."/>
            <person name="Wigneshweraraj S.R."/>
            <person name="Cannon W."/>
            <person name="Casaz P."/>
            <person name="Gallegos M.T."/>
            <person name="Schumacher J."/>
            <person name="Jones S."/>
            <person name="Elderkin S."/>
            <person name="Dago A.E."/>
            <person name="Morett E."/>
            <person name="Buck M."/>
        </authorList>
    </citation>
    <scope>NUCLEOTIDE SEQUENCE</scope>
</reference>
<keyword evidence="1" id="KW-0547">Nucleotide-binding</keyword>
<dbReference type="PANTHER" id="PTHR32071">
    <property type="entry name" value="TRANSCRIPTIONAL REGULATORY PROTEIN"/>
    <property type="match status" value="1"/>
</dbReference>
<evidence type="ECO:0000256" key="5">
    <source>
        <dbReference type="ARBA" id="ARBA00023163"/>
    </source>
</evidence>
<evidence type="ECO:0000256" key="4">
    <source>
        <dbReference type="ARBA" id="ARBA00023125"/>
    </source>
</evidence>
<dbReference type="Gene3D" id="1.10.10.60">
    <property type="entry name" value="Homeodomain-like"/>
    <property type="match status" value="1"/>
</dbReference>
<dbReference type="PROSITE" id="PS00688">
    <property type="entry name" value="SIGMA54_INTERACT_3"/>
    <property type="match status" value="1"/>
</dbReference>
<keyword evidence="2" id="KW-0067">ATP-binding</keyword>
<keyword evidence="3" id="KW-0805">Transcription regulation</keyword>
<dbReference type="AlphaFoldDB" id="A0A8B6X8P6"/>
<reference evidence="8" key="3">
    <citation type="submission" date="2025-08" db="UniProtKB">
        <authorList>
            <consortium name="RefSeq"/>
        </authorList>
    </citation>
    <scope>IDENTIFICATION</scope>
</reference>
<dbReference type="PROSITE" id="PS00676">
    <property type="entry name" value="SIGMA54_INTERACT_2"/>
    <property type="match status" value="1"/>
</dbReference>
<reference evidence="8" key="2">
    <citation type="journal article" date="2003" name="J. Bacteriol.">
        <title>Domain architectures of sigma54-dependent transcriptional activators.</title>
        <authorList>
            <person name="Studholme D.J."/>
            <person name="Dixon R."/>
        </authorList>
    </citation>
    <scope>NUCLEOTIDE SEQUENCE</scope>
</reference>